<dbReference type="Proteomes" id="UP001055105">
    <property type="component" value="Unassembled WGS sequence"/>
</dbReference>
<evidence type="ECO:0000313" key="2">
    <source>
        <dbReference type="Proteomes" id="UP001055105"/>
    </source>
</evidence>
<dbReference type="InterPro" id="IPR001544">
    <property type="entry name" value="Aminotrans_IV"/>
</dbReference>
<proteinExistence type="predicted"/>
<protein>
    <recommendedName>
        <fullName evidence="3">Branched-chain amino acid aminotransferase/4-amino-4-deoxychorismate lyase</fullName>
    </recommendedName>
</protein>
<sequence length="242" mass="26552">MQEVYLYQTVHILGGRSLHLPAHLAVLDRWSRELFGRPAGFRQQSLARQIEALAAQTAPADCDLSQFVRIVVPASGDPAFRLESAGISLYRGYDLRSLMPDAVTLQYDMPFPEAPTSAREAAAGLARQQARLHDASVAVRCDRDGIVRTADDAPLFAVRGKTAFVSPAEACVERELGLRAVEAAGLELEERPVMRDELPRFDELFYVDHRGVTALAHCDGHPCMAILAERVAQSLGGLFPKM</sequence>
<dbReference type="SUPFAM" id="SSF56752">
    <property type="entry name" value="D-aminoacid aminotransferase-like PLP-dependent enzymes"/>
    <property type="match status" value="1"/>
</dbReference>
<name>A0AA37NZE7_9BACT</name>
<comment type="caution">
    <text evidence="1">The sequence shown here is derived from an EMBL/GenBank/DDBJ whole genome shotgun (WGS) entry which is preliminary data.</text>
</comment>
<dbReference type="RefSeq" id="WP_244076294.1">
    <property type="nucleotide sequence ID" value="NZ_AP025581.1"/>
</dbReference>
<accession>A0AA37NZE7</accession>
<gene>
    <name evidence="1" type="ORF">CE91St16_12630</name>
</gene>
<dbReference type="InterPro" id="IPR036038">
    <property type="entry name" value="Aminotransferase-like"/>
</dbReference>
<dbReference type="EMBL" id="BQOL01000001">
    <property type="protein sequence ID" value="GKI18355.1"/>
    <property type="molecule type" value="Genomic_DNA"/>
</dbReference>
<dbReference type="Gene3D" id="3.20.10.10">
    <property type="entry name" value="D-amino Acid Aminotransferase, subunit A, domain 2"/>
    <property type="match status" value="1"/>
</dbReference>
<dbReference type="GO" id="GO:0003824">
    <property type="term" value="F:catalytic activity"/>
    <property type="evidence" value="ECO:0007669"/>
    <property type="project" value="InterPro"/>
</dbReference>
<dbReference type="InterPro" id="IPR043132">
    <property type="entry name" value="BCAT-like_C"/>
</dbReference>
<evidence type="ECO:0008006" key="3">
    <source>
        <dbReference type="Google" id="ProtNLM"/>
    </source>
</evidence>
<reference evidence="1" key="1">
    <citation type="submission" date="2022-01" db="EMBL/GenBank/DDBJ databases">
        <title>Novel bile acid biosynthetic pathways are enriched in the microbiome of centenarians.</title>
        <authorList>
            <person name="Sato Y."/>
            <person name="Atarashi K."/>
            <person name="Plichta R.D."/>
            <person name="Arai Y."/>
            <person name="Sasajima S."/>
            <person name="Kearney M.S."/>
            <person name="Suda W."/>
            <person name="Takeshita K."/>
            <person name="Sasaki T."/>
            <person name="Okamoto S."/>
            <person name="Skelly N.A."/>
            <person name="Okamura Y."/>
            <person name="Vlamakis H."/>
            <person name="Li Y."/>
            <person name="Tanoue T."/>
            <person name="Takei H."/>
            <person name="Nittono H."/>
            <person name="Narushima S."/>
            <person name="Irie J."/>
            <person name="Itoh H."/>
            <person name="Moriya K."/>
            <person name="Sugiura Y."/>
            <person name="Suematsu M."/>
            <person name="Moritoki N."/>
            <person name="Shibata S."/>
            <person name="Littman R.D."/>
            <person name="Fischbach A.M."/>
            <person name="Uwamino Y."/>
            <person name="Inoue T."/>
            <person name="Honda A."/>
            <person name="Hattori M."/>
            <person name="Murai T."/>
            <person name="Xavier J.R."/>
            <person name="Hirose N."/>
            <person name="Honda K."/>
        </authorList>
    </citation>
    <scope>NUCLEOTIDE SEQUENCE</scope>
    <source>
        <strain evidence="1">CE91-St16</strain>
    </source>
</reference>
<dbReference type="AlphaFoldDB" id="A0AA37NZE7"/>
<evidence type="ECO:0000313" key="1">
    <source>
        <dbReference type="EMBL" id="GKI18355.1"/>
    </source>
</evidence>
<dbReference type="Pfam" id="PF01063">
    <property type="entry name" value="Aminotran_4"/>
    <property type="match status" value="1"/>
</dbReference>
<organism evidence="1 2">
    <name type="scientific">Alistipes finegoldii</name>
    <dbReference type="NCBI Taxonomy" id="214856"/>
    <lineage>
        <taxon>Bacteria</taxon>
        <taxon>Pseudomonadati</taxon>
        <taxon>Bacteroidota</taxon>
        <taxon>Bacteroidia</taxon>
        <taxon>Bacteroidales</taxon>
        <taxon>Rikenellaceae</taxon>
        <taxon>Alistipes</taxon>
    </lineage>
</organism>